<evidence type="ECO:0000256" key="5">
    <source>
        <dbReference type="ARBA" id="ARBA00022692"/>
    </source>
</evidence>
<evidence type="ECO:0000256" key="3">
    <source>
        <dbReference type="ARBA" id="ARBA00022475"/>
    </source>
</evidence>
<dbReference type="Pfam" id="PF04290">
    <property type="entry name" value="DctQ"/>
    <property type="match status" value="1"/>
</dbReference>
<keyword evidence="7 9" id="KW-0472">Membrane</keyword>
<comment type="function">
    <text evidence="9">Part of the tripartite ATP-independent periplasmic (TRAP) transport system.</text>
</comment>
<reference evidence="11 12" key="1">
    <citation type="submission" date="2020-06" db="EMBL/GenBank/DDBJ databases">
        <title>Sulfitobacter algicola sp. nov., isolated from green algae.</title>
        <authorList>
            <person name="Wang C."/>
        </authorList>
    </citation>
    <scope>NUCLEOTIDE SEQUENCE [LARGE SCALE GENOMIC DNA]</scope>
    <source>
        <strain evidence="11 12">1151</strain>
    </source>
</reference>
<comment type="similarity">
    <text evidence="8 9">Belongs to the TRAP transporter small permease family.</text>
</comment>
<feature type="transmembrane region" description="Helical" evidence="9">
    <location>
        <begin position="57"/>
        <end position="75"/>
    </location>
</feature>
<feature type="transmembrane region" description="Helical" evidence="9">
    <location>
        <begin position="152"/>
        <end position="177"/>
    </location>
</feature>
<keyword evidence="12" id="KW-1185">Reference proteome</keyword>
<comment type="caution">
    <text evidence="11">The sequence shown here is derived from an EMBL/GenBank/DDBJ whole genome shotgun (WGS) entry which is preliminary data.</text>
</comment>
<evidence type="ECO:0000256" key="6">
    <source>
        <dbReference type="ARBA" id="ARBA00022989"/>
    </source>
</evidence>
<feature type="transmembrane region" description="Helical" evidence="9">
    <location>
        <begin position="21"/>
        <end position="42"/>
    </location>
</feature>
<dbReference type="PANTHER" id="PTHR35011:SF2">
    <property type="entry name" value="2,3-DIKETO-L-GULONATE TRAP TRANSPORTER SMALL PERMEASE PROTEIN YIAM"/>
    <property type="match status" value="1"/>
</dbReference>
<feature type="transmembrane region" description="Helical" evidence="9">
    <location>
        <begin position="96"/>
        <end position="117"/>
    </location>
</feature>
<evidence type="ECO:0000256" key="4">
    <source>
        <dbReference type="ARBA" id="ARBA00022519"/>
    </source>
</evidence>
<dbReference type="PROSITE" id="PS51257">
    <property type="entry name" value="PROKAR_LIPOPROTEIN"/>
    <property type="match status" value="1"/>
</dbReference>
<evidence type="ECO:0000256" key="2">
    <source>
        <dbReference type="ARBA" id="ARBA00022448"/>
    </source>
</evidence>
<feature type="domain" description="Tripartite ATP-independent periplasmic transporters DctQ component" evidence="10">
    <location>
        <begin position="33"/>
        <end position="180"/>
    </location>
</feature>
<dbReference type="Proteomes" id="UP000777935">
    <property type="component" value="Unassembled WGS sequence"/>
</dbReference>
<evidence type="ECO:0000313" key="12">
    <source>
        <dbReference type="Proteomes" id="UP000777935"/>
    </source>
</evidence>
<protein>
    <recommendedName>
        <fullName evidence="9">TRAP transporter small permease protein</fullName>
    </recommendedName>
</protein>
<dbReference type="EMBL" id="JABUFE010000003">
    <property type="protein sequence ID" value="NSX54775.1"/>
    <property type="molecule type" value="Genomic_DNA"/>
</dbReference>
<gene>
    <name evidence="11" type="ORF">HRQ87_08155</name>
</gene>
<evidence type="ECO:0000256" key="9">
    <source>
        <dbReference type="RuleBase" id="RU369079"/>
    </source>
</evidence>
<keyword evidence="6 9" id="KW-1133">Transmembrane helix</keyword>
<keyword evidence="3" id="KW-1003">Cell membrane</keyword>
<dbReference type="InterPro" id="IPR055348">
    <property type="entry name" value="DctQ"/>
</dbReference>
<evidence type="ECO:0000313" key="11">
    <source>
        <dbReference type="EMBL" id="NSX54775.1"/>
    </source>
</evidence>
<comment type="subcellular location">
    <subcellularLocation>
        <location evidence="1 9">Cell inner membrane</location>
        <topology evidence="1 9">Multi-pass membrane protein</topology>
    </subcellularLocation>
</comment>
<accession>A0ABX2IUP3</accession>
<keyword evidence="2 9" id="KW-0813">Transport</keyword>
<keyword evidence="4 9" id="KW-0997">Cell inner membrane</keyword>
<dbReference type="RefSeq" id="WP_174137111.1">
    <property type="nucleotide sequence ID" value="NZ_JABUFE010000003.1"/>
</dbReference>
<dbReference type="InterPro" id="IPR007387">
    <property type="entry name" value="TRAP_DctQ"/>
</dbReference>
<evidence type="ECO:0000256" key="7">
    <source>
        <dbReference type="ARBA" id="ARBA00023136"/>
    </source>
</evidence>
<sequence length="191" mass="20895">MALAKATQERVGVGIEIVARWFAYTGGLILACMAVMTVVSIIGRSAFSQGIPGDYELVEHGCALAVFLFLPLCQLKRGHVTVDILVDAFPARIKALFGFLGDLLIAVAAVVILRQFWFGFGEKVPFGSDAVRNALGMGYKPFFPETTYELEIPIWMLYGAALLGAVLFVIVSLYTVWRSLNWVLDGREGTL</sequence>
<proteinExistence type="inferred from homology"/>
<evidence type="ECO:0000259" key="10">
    <source>
        <dbReference type="Pfam" id="PF04290"/>
    </source>
</evidence>
<dbReference type="PANTHER" id="PTHR35011">
    <property type="entry name" value="2,3-DIKETO-L-GULONATE TRAP TRANSPORTER SMALL PERMEASE PROTEIN YIAM"/>
    <property type="match status" value="1"/>
</dbReference>
<organism evidence="11 12">
    <name type="scientific">Parasulfitobacter algicola</name>
    <dbReference type="NCBI Taxonomy" id="2614809"/>
    <lineage>
        <taxon>Bacteria</taxon>
        <taxon>Pseudomonadati</taxon>
        <taxon>Pseudomonadota</taxon>
        <taxon>Alphaproteobacteria</taxon>
        <taxon>Rhodobacterales</taxon>
        <taxon>Roseobacteraceae</taxon>
        <taxon>Parasulfitobacter</taxon>
    </lineage>
</organism>
<evidence type="ECO:0000256" key="1">
    <source>
        <dbReference type="ARBA" id="ARBA00004429"/>
    </source>
</evidence>
<evidence type="ECO:0000256" key="8">
    <source>
        <dbReference type="ARBA" id="ARBA00038436"/>
    </source>
</evidence>
<name>A0ABX2IUP3_9RHOB</name>
<comment type="subunit">
    <text evidence="9">The complex comprises the extracytoplasmic solute receptor protein and the two transmembrane proteins.</text>
</comment>
<keyword evidence="5 9" id="KW-0812">Transmembrane</keyword>